<sequence>MNGEFVPIKGKQLEMIEKSLRSRKKDVTMTIRVNREDIEKIRKKAKKLGVKYQTYISEILHQVAQ</sequence>
<gene>
    <name evidence="1" type="ORF">MAG551_00016</name>
</gene>
<comment type="caution">
    <text evidence="1">The sequence shown here is derived from an EMBL/GenBank/DDBJ whole genome shotgun (WGS) entry which is preliminary data.</text>
</comment>
<accession>A0A942A0C5</accession>
<dbReference type="Proteomes" id="UP000722750">
    <property type="component" value="Unassembled WGS sequence"/>
</dbReference>
<name>A0A942A0C5_9BACT</name>
<dbReference type="AlphaFoldDB" id="A0A942A0C5"/>
<evidence type="ECO:0000313" key="1">
    <source>
        <dbReference type="EMBL" id="MBS1256981.1"/>
    </source>
</evidence>
<evidence type="ECO:0008006" key="3">
    <source>
        <dbReference type="Google" id="ProtNLM"/>
    </source>
</evidence>
<dbReference type="InterPro" id="IPR053842">
    <property type="entry name" value="NikA-like"/>
</dbReference>
<organism evidence="1 2">
    <name type="scientific">Candidatus Scalindua arabica</name>
    <dbReference type="NCBI Taxonomy" id="1127984"/>
    <lineage>
        <taxon>Bacteria</taxon>
        <taxon>Pseudomonadati</taxon>
        <taxon>Planctomycetota</taxon>
        <taxon>Candidatus Brocadiia</taxon>
        <taxon>Candidatus Brocadiales</taxon>
        <taxon>Candidatus Scalinduaceae</taxon>
        <taxon>Candidatus Scalindua</taxon>
    </lineage>
</organism>
<dbReference type="Pfam" id="PF21983">
    <property type="entry name" value="NikA-like"/>
    <property type="match status" value="1"/>
</dbReference>
<dbReference type="EMBL" id="JAANXD010000001">
    <property type="protein sequence ID" value="MBS1256981.1"/>
    <property type="molecule type" value="Genomic_DNA"/>
</dbReference>
<evidence type="ECO:0000313" key="2">
    <source>
        <dbReference type="Proteomes" id="UP000722750"/>
    </source>
</evidence>
<proteinExistence type="predicted"/>
<protein>
    <recommendedName>
        <fullName evidence="3">Antitoxin</fullName>
    </recommendedName>
</protein>
<reference evidence="1" key="1">
    <citation type="journal article" date="2021" name="ISME J.">
        <title>Fine-scale metabolic discontinuity in a stratified prokaryote microbiome of a Red Sea deep halocline.</title>
        <authorList>
            <person name="Michoud G."/>
            <person name="Ngugi D.K."/>
            <person name="Barozzi A."/>
            <person name="Merlino G."/>
            <person name="Calleja M.L."/>
            <person name="Delgado-Huertas A."/>
            <person name="Moran X.A.G."/>
            <person name="Daffonchio D."/>
        </authorList>
    </citation>
    <scope>NUCLEOTIDE SEQUENCE</scope>
    <source>
        <strain evidence="1">SuakinDeep_MAG55_1</strain>
    </source>
</reference>